<evidence type="ECO:0000256" key="1">
    <source>
        <dbReference type="ARBA" id="ARBA00004651"/>
    </source>
</evidence>
<keyword evidence="2" id="KW-1003">Cell membrane</keyword>
<evidence type="ECO:0000256" key="5">
    <source>
        <dbReference type="ARBA" id="ARBA00023136"/>
    </source>
</evidence>
<comment type="caution">
    <text evidence="7">The sequence shown here is derived from an EMBL/GenBank/DDBJ whole genome shotgun (WGS) entry which is preliminary data.</text>
</comment>
<evidence type="ECO:0000256" key="3">
    <source>
        <dbReference type="ARBA" id="ARBA00022692"/>
    </source>
</evidence>
<dbReference type="CDD" id="cd06580">
    <property type="entry name" value="TM_PBP1_transp_TpRbsC_like"/>
    <property type="match status" value="1"/>
</dbReference>
<name>A0A9D2K6M9_9FIRM</name>
<evidence type="ECO:0000313" key="7">
    <source>
        <dbReference type="EMBL" id="HIZ79658.1"/>
    </source>
</evidence>
<accession>A0A9D2K6M9</accession>
<sequence>MSLEYIETFLFSAVRIATPIMYVALCSTIALQGGLTNMAAESMMLISAVTGVIFSAITQNLLIGILAGMMSSILITLFLCFAAFVMKVDLYLMSIALNTAMSGATIYIMYVTTGNKANTAGYFASLQMPDINIPIIEDIPIIGSILSGHNGFTYLAVVMIFVVWFIIFRTKLGLRIRAVGQNPQAAESVGINPSKIYTIAFVMASAIASLGGMFLSMGYQNMFIRDMTGGKGFIGMAAATIAGASPVGSALLAVVFGVAEAVTNYSKLYITDAQFLSAMPYIITTVLLFILSYIRLKNNESDMRKRKAAALKAHENA</sequence>
<feature type="transmembrane region" description="Helical" evidence="6">
    <location>
        <begin position="20"/>
        <end position="40"/>
    </location>
</feature>
<dbReference type="PANTHER" id="PTHR43370:SF1">
    <property type="entry name" value="GUANOSINE ABC TRANSPORTER PERMEASE PROTEIN NUPQ"/>
    <property type="match status" value="1"/>
</dbReference>
<dbReference type="Proteomes" id="UP000824101">
    <property type="component" value="Unassembled WGS sequence"/>
</dbReference>
<evidence type="ECO:0000256" key="6">
    <source>
        <dbReference type="SAM" id="Phobius"/>
    </source>
</evidence>
<comment type="subcellular location">
    <subcellularLocation>
        <location evidence="1">Cell membrane</location>
        <topology evidence="1">Multi-pass membrane protein</topology>
    </subcellularLocation>
</comment>
<keyword evidence="3 6" id="KW-0812">Transmembrane</keyword>
<feature type="transmembrane region" description="Helical" evidence="6">
    <location>
        <begin position="151"/>
        <end position="168"/>
    </location>
</feature>
<dbReference type="InterPro" id="IPR001851">
    <property type="entry name" value="ABC_transp_permease"/>
</dbReference>
<organism evidence="7 8">
    <name type="scientific">Candidatus Lachnoclostridium stercorigallinarum</name>
    <dbReference type="NCBI Taxonomy" id="2838634"/>
    <lineage>
        <taxon>Bacteria</taxon>
        <taxon>Bacillati</taxon>
        <taxon>Bacillota</taxon>
        <taxon>Clostridia</taxon>
        <taxon>Lachnospirales</taxon>
        <taxon>Lachnospiraceae</taxon>
    </lineage>
</organism>
<evidence type="ECO:0000313" key="8">
    <source>
        <dbReference type="Proteomes" id="UP000824101"/>
    </source>
</evidence>
<dbReference type="EMBL" id="DXBC01000121">
    <property type="protein sequence ID" value="HIZ79658.1"/>
    <property type="molecule type" value="Genomic_DNA"/>
</dbReference>
<feature type="transmembrane region" description="Helical" evidence="6">
    <location>
        <begin position="90"/>
        <end position="110"/>
    </location>
</feature>
<reference evidence="7" key="1">
    <citation type="journal article" date="2021" name="PeerJ">
        <title>Extensive microbial diversity within the chicken gut microbiome revealed by metagenomics and culture.</title>
        <authorList>
            <person name="Gilroy R."/>
            <person name="Ravi A."/>
            <person name="Getino M."/>
            <person name="Pursley I."/>
            <person name="Horton D.L."/>
            <person name="Alikhan N.F."/>
            <person name="Baker D."/>
            <person name="Gharbi K."/>
            <person name="Hall N."/>
            <person name="Watson M."/>
            <person name="Adriaenssens E.M."/>
            <person name="Foster-Nyarko E."/>
            <person name="Jarju S."/>
            <person name="Secka A."/>
            <person name="Antonio M."/>
            <person name="Oren A."/>
            <person name="Chaudhuri R.R."/>
            <person name="La Ragione R."/>
            <person name="Hildebrand F."/>
            <person name="Pallen M.J."/>
        </authorList>
    </citation>
    <scope>NUCLEOTIDE SEQUENCE</scope>
    <source>
        <strain evidence="7">ChiBcec1-1093</strain>
    </source>
</reference>
<keyword evidence="4 6" id="KW-1133">Transmembrane helix</keyword>
<dbReference type="PANTHER" id="PTHR43370">
    <property type="entry name" value="SUGAR ABC TRANSPORTER INTEGRAL MEMBRANE PROTEIN-RELATED"/>
    <property type="match status" value="1"/>
</dbReference>
<keyword evidence="5 6" id="KW-0472">Membrane</keyword>
<evidence type="ECO:0000256" key="4">
    <source>
        <dbReference type="ARBA" id="ARBA00022989"/>
    </source>
</evidence>
<dbReference type="GO" id="GO:0022857">
    <property type="term" value="F:transmembrane transporter activity"/>
    <property type="evidence" value="ECO:0007669"/>
    <property type="project" value="InterPro"/>
</dbReference>
<evidence type="ECO:0000256" key="2">
    <source>
        <dbReference type="ARBA" id="ARBA00022475"/>
    </source>
</evidence>
<dbReference type="GO" id="GO:0005886">
    <property type="term" value="C:plasma membrane"/>
    <property type="evidence" value="ECO:0007669"/>
    <property type="project" value="UniProtKB-SubCell"/>
</dbReference>
<dbReference type="Pfam" id="PF02653">
    <property type="entry name" value="BPD_transp_2"/>
    <property type="match status" value="1"/>
</dbReference>
<protein>
    <submittedName>
        <fullName evidence="7">ABC transporter permease</fullName>
    </submittedName>
</protein>
<feature type="transmembrane region" description="Helical" evidence="6">
    <location>
        <begin position="61"/>
        <end position="84"/>
    </location>
</feature>
<feature type="transmembrane region" description="Helical" evidence="6">
    <location>
        <begin position="236"/>
        <end position="258"/>
    </location>
</feature>
<gene>
    <name evidence="7" type="ORF">IAA17_07710</name>
</gene>
<feature type="transmembrane region" description="Helical" evidence="6">
    <location>
        <begin position="196"/>
        <end position="215"/>
    </location>
</feature>
<reference evidence="7" key="2">
    <citation type="submission" date="2021-04" db="EMBL/GenBank/DDBJ databases">
        <authorList>
            <person name="Gilroy R."/>
        </authorList>
    </citation>
    <scope>NUCLEOTIDE SEQUENCE</scope>
    <source>
        <strain evidence="7">ChiBcec1-1093</strain>
    </source>
</reference>
<dbReference type="AlphaFoldDB" id="A0A9D2K6M9"/>
<feature type="transmembrane region" description="Helical" evidence="6">
    <location>
        <begin position="278"/>
        <end position="296"/>
    </location>
</feature>
<proteinExistence type="predicted"/>